<dbReference type="eggNOG" id="COG0586">
    <property type="taxonomic scope" value="Bacteria"/>
</dbReference>
<dbReference type="InterPro" id="IPR032818">
    <property type="entry name" value="DedA-like"/>
</dbReference>
<keyword evidence="10" id="KW-1185">Reference proteome</keyword>
<evidence type="ECO:0000256" key="7">
    <source>
        <dbReference type="RuleBase" id="RU367016"/>
    </source>
</evidence>
<evidence type="ECO:0000256" key="1">
    <source>
        <dbReference type="ARBA" id="ARBA00004651"/>
    </source>
</evidence>
<dbReference type="EMBL" id="BX248583">
    <property type="protein sequence ID" value="CAD83580.1"/>
    <property type="molecule type" value="Genomic_DNA"/>
</dbReference>
<feature type="transmembrane region" description="Helical" evidence="7">
    <location>
        <begin position="68"/>
        <end position="88"/>
    </location>
</feature>
<feature type="transmembrane region" description="Helical" evidence="7">
    <location>
        <begin position="123"/>
        <end position="143"/>
    </location>
</feature>
<proteinExistence type="inferred from homology"/>
<feature type="domain" description="VTT" evidence="8">
    <location>
        <begin position="48"/>
        <end position="172"/>
    </location>
</feature>
<dbReference type="PANTHER" id="PTHR30353:SF11">
    <property type="entry name" value="INNER MEMBRANE PROTEIN YQJA"/>
    <property type="match status" value="1"/>
</dbReference>
<dbReference type="GO" id="GO:0005886">
    <property type="term" value="C:plasma membrane"/>
    <property type="evidence" value="ECO:0007669"/>
    <property type="project" value="UniProtKB-SubCell"/>
</dbReference>
<keyword evidence="6 7" id="KW-0472">Membrane</keyword>
<dbReference type="Proteomes" id="UP000002192">
    <property type="component" value="Chromosome"/>
</dbReference>
<dbReference type="HOGENOM" id="CLU_044208_6_2_6"/>
<comment type="similarity">
    <text evidence="2 7">Belongs to the DedA family.</text>
</comment>
<keyword evidence="7" id="KW-0997">Cell inner membrane</keyword>
<evidence type="ECO:0000259" key="8">
    <source>
        <dbReference type="Pfam" id="PF09335"/>
    </source>
</evidence>
<organism evidence="9 10">
    <name type="scientific">Blochmanniella floridana</name>
    <dbReference type="NCBI Taxonomy" id="203907"/>
    <lineage>
        <taxon>Bacteria</taxon>
        <taxon>Pseudomonadati</taxon>
        <taxon>Pseudomonadota</taxon>
        <taxon>Gammaproteobacteria</taxon>
        <taxon>Enterobacterales</taxon>
        <taxon>Enterobacteriaceae</taxon>
        <taxon>ant endosymbionts</taxon>
        <taxon>Candidatus Blochmanniella</taxon>
    </lineage>
</organism>
<dbReference type="AlphaFoldDB" id="Q7VQR3"/>
<evidence type="ECO:0000256" key="3">
    <source>
        <dbReference type="ARBA" id="ARBA00022475"/>
    </source>
</evidence>
<feature type="transmembrane region" description="Helical" evidence="7">
    <location>
        <begin position="20"/>
        <end position="38"/>
    </location>
</feature>
<feature type="transmembrane region" description="Helical" evidence="7">
    <location>
        <begin position="155"/>
        <end position="175"/>
    </location>
</feature>
<evidence type="ECO:0000256" key="6">
    <source>
        <dbReference type="ARBA" id="ARBA00023136"/>
    </source>
</evidence>
<sequence length="188" mass="21368">MNSLKELLSAVNQGNLTFIFNIKLILMIYVLVFVVLFVENAMLLAFFLPGDSLLIIVGILIAKGILNFFITLLALTIAVSLGSWVSYLQGRFLKNSSIFKRWLSYLPIRSYQRASNMLDKHGLCTLFVGRFVTFLRTVLPTMAGVSGLNFLKFQLFNWISSFTWVLILIIVGFCLGQSKYLLNFIYII</sequence>
<keyword evidence="3" id="KW-1003">Cell membrane</keyword>
<dbReference type="OrthoDB" id="13976at2"/>
<protein>
    <submittedName>
        <fullName evidence="9">Putative inner membrane protein</fullName>
    </submittedName>
</protein>
<accession>Q7VQR3</accession>
<dbReference type="Pfam" id="PF09335">
    <property type="entry name" value="VTT_dom"/>
    <property type="match status" value="1"/>
</dbReference>
<feature type="transmembrane region" description="Helical" evidence="7">
    <location>
        <begin position="43"/>
        <end position="62"/>
    </location>
</feature>
<evidence type="ECO:0000256" key="4">
    <source>
        <dbReference type="ARBA" id="ARBA00022692"/>
    </source>
</evidence>
<comment type="subcellular location">
    <subcellularLocation>
        <location evidence="7">Cell inner membrane</location>
        <topology evidence="7">Multi-pass membrane protein</topology>
    </subcellularLocation>
    <subcellularLocation>
        <location evidence="1">Cell membrane</location>
        <topology evidence="1">Multi-pass membrane protein</topology>
    </subcellularLocation>
</comment>
<dbReference type="PANTHER" id="PTHR30353">
    <property type="entry name" value="INNER MEMBRANE PROTEIN DEDA-RELATED"/>
    <property type="match status" value="1"/>
</dbReference>
<gene>
    <name evidence="9" type="primary">yqjA</name>
    <name evidence="9" type="ordered locus">Bfl054</name>
</gene>
<name>Q7VQR3_BLOFL</name>
<evidence type="ECO:0000313" key="9">
    <source>
        <dbReference type="EMBL" id="CAD83580.1"/>
    </source>
</evidence>
<evidence type="ECO:0000313" key="10">
    <source>
        <dbReference type="Proteomes" id="UP000002192"/>
    </source>
</evidence>
<keyword evidence="4 7" id="KW-0812">Transmembrane</keyword>
<evidence type="ECO:0000256" key="2">
    <source>
        <dbReference type="ARBA" id="ARBA00010792"/>
    </source>
</evidence>
<reference evidence="9 10" key="1">
    <citation type="journal article" date="2003" name="Proc. Natl. Acad. Sci. U.S.A.">
        <title>The genome sequence of Blochmannia floridanus: comparative analysis of reduced genomes.</title>
        <authorList>
            <person name="Gil R."/>
            <person name="Silva F.J."/>
            <person name="Zientz E."/>
            <person name="Delmotte F."/>
            <person name="Gonzalez-Candelas F."/>
            <person name="Latorre A."/>
            <person name="Rausell C."/>
            <person name="Kramerbeek J."/>
            <person name="Gadau J."/>
            <person name="Hoelldobler B."/>
            <person name="van Ham R.C.H.J."/>
            <person name="Gross R."/>
            <person name="Moya A."/>
        </authorList>
    </citation>
    <scope>NUCLEOTIDE SEQUENCE [LARGE SCALE GENOMIC DNA]</scope>
</reference>
<dbReference type="InterPro" id="IPR032816">
    <property type="entry name" value="VTT_dom"/>
</dbReference>
<evidence type="ECO:0000256" key="5">
    <source>
        <dbReference type="ARBA" id="ARBA00022989"/>
    </source>
</evidence>
<dbReference type="KEGG" id="bfl:Bfl054"/>
<keyword evidence="5 7" id="KW-1133">Transmembrane helix</keyword>